<evidence type="ECO:0000313" key="11">
    <source>
        <dbReference type="RefSeq" id="XP_040607611.1"/>
    </source>
</evidence>
<feature type="domain" description="GB1/RHD3-type G" evidence="8">
    <location>
        <begin position="35"/>
        <end position="278"/>
    </location>
</feature>
<gene>
    <name evidence="10 11" type="primary">LOC101831427</name>
</gene>
<dbReference type="Proteomes" id="UP000886700">
    <property type="component" value="Unplaced"/>
</dbReference>
<keyword evidence="3" id="KW-0378">Hydrolase</keyword>
<dbReference type="SUPFAM" id="SSF48340">
    <property type="entry name" value="Interferon-induced guanylate-binding protein 1 (GBP1), C-terminal domain"/>
    <property type="match status" value="1"/>
</dbReference>
<dbReference type="InterPro" id="IPR027417">
    <property type="entry name" value="P-loop_NTPase"/>
</dbReference>
<reference evidence="10 11" key="1">
    <citation type="submission" date="2025-05" db="UniProtKB">
        <authorList>
            <consortium name="RefSeq"/>
        </authorList>
    </citation>
    <scope>IDENTIFICATION</scope>
    <source>
        <tissue evidence="10 11">Liver</tissue>
    </source>
</reference>
<proteinExistence type="inferred from homology"/>
<protein>
    <submittedName>
        <fullName evidence="10 11">Guanylate-binding protein 1-like</fullName>
    </submittedName>
</protein>
<dbReference type="InterPro" id="IPR015894">
    <property type="entry name" value="Guanylate-bd_N"/>
</dbReference>
<sequence>MASEGIMPGPMCLIENVKGQLIANQEALEILSEIMQPVVVVSIVGLYRTGKSYLMNKLAGKRTGFSLGSTVQSHTKGIWMWCVPHPKKADHTLVLLDTEGLGDVEKGDNQNDCWIFALAILLSSTFVYNSMGAINQQVMDQLHYVTEMTDRIRLRSSPDQDKVNDSDDFASFFPDFVWTLRDFSLELKVNGKPISADEYLENSLMLTHGTGQTDEQKKLSLPQLYIHKFFPRKKCFIFERPVYSKNIGELESLQDEDLDSDFLKQVTEFCSYVFSVSKVKTLSGGIKVNGPRLNNLVVTYVNTISSGSLPCIENAVLALSQTENAAAVQKAIAHYDQQMSQKLKLPTETLLELMDVHRASEKEAIKIFRETSFKDINQEFITQLATELETKQREFLKKNEQASSDRCSALLQDIFSPLEEDVKQGIYYKPGGYHLFIQKTQELKKKYYEEPGKGLQAEEVLQKFLRSKDDLTDAILQTDQTLTEKEKESEVEHLKAEAMMATAKIQQEMQHKVEQLLQQKVKSNEDHMKELSVKMEELKQSRDQLEEKRPRTWN</sequence>
<dbReference type="SUPFAM" id="SSF52540">
    <property type="entry name" value="P-loop containing nucleoside triphosphate hydrolases"/>
    <property type="match status" value="1"/>
</dbReference>
<keyword evidence="2" id="KW-0547">Nucleotide-binding</keyword>
<comment type="similarity">
    <text evidence="6">Belongs to the TRAFAC class dynamin-like GTPase superfamily. GB1/RHD3 GTPase family.</text>
</comment>
<dbReference type="GeneID" id="101831427"/>
<feature type="region of interest" description="Disordered" evidence="7">
    <location>
        <begin position="532"/>
        <end position="554"/>
    </location>
</feature>
<dbReference type="Gene3D" id="3.40.50.300">
    <property type="entry name" value="P-loop containing nucleotide triphosphate hydrolases"/>
    <property type="match status" value="1"/>
</dbReference>
<evidence type="ECO:0000313" key="10">
    <source>
        <dbReference type="RefSeq" id="XP_040607610.1"/>
    </source>
</evidence>
<keyword evidence="4" id="KW-0391">Immunity</keyword>
<dbReference type="InterPro" id="IPR037684">
    <property type="entry name" value="GBP_C"/>
</dbReference>
<dbReference type="PROSITE" id="PS51715">
    <property type="entry name" value="G_GB1_RHD3"/>
    <property type="match status" value="1"/>
</dbReference>
<dbReference type="Gene3D" id="1.20.1000.10">
    <property type="entry name" value="Guanylate-binding protein, C-terminal domain"/>
    <property type="match status" value="1"/>
</dbReference>
<evidence type="ECO:0000256" key="7">
    <source>
        <dbReference type="SAM" id="MobiDB-lite"/>
    </source>
</evidence>
<evidence type="ECO:0000256" key="4">
    <source>
        <dbReference type="ARBA" id="ARBA00022859"/>
    </source>
</evidence>
<accession>A0ABM2Y2B4</accession>
<dbReference type="InterPro" id="IPR003191">
    <property type="entry name" value="Guanylate-bd/ATL_C"/>
</dbReference>
<dbReference type="CDD" id="cd01851">
    <property type="entry name" value="GBP"/>
    <property type="match status" value="1"/>
</dbReference>
<organism evidence="9 11">
    <name type="scientific">Mesocricetus auratus</name>
    <name type="common">Golden hamster</name>
    <dbReference type="NCBI Taxonomy" id="10036"/>
    <lineage>
        <taxon>Eukaryota</taxon>
        <taxon>Metazoa</taxon>
        <taxon>Chordata</taxon>
        <taxon>Craniata</taxon>
        <taxon>Vertebrata</taxon>
        <taxon>Euteleostomi</taxon>
        <taxon>Mammalia</taxon>
        <taxon>Eutheria</taxon>
        <taxon>Euarchontoglires</taxon>
        <taxon>Glires</taxon>
        <taxon>Rodentia</taxon>
        <taxon>Myomorpha</taxon>
        <taxon>Muroidea</taxon>
        <taxon>Cricetidae</taxon>
        <taxon>Cricetinae</taxon>
        <taxon>Mesocricetus</taxon>
    </lineage>
</organism>
<evidence type="ECO:0000256" key="6">
    <source>
        <dbReference type="PROSITE-ProRule" id="PRU01052"/>
    </source>
</evidence>
<dbReference type="RefSeq" id="XP_040607611.1">
    <property type="nucleotide sequence ID" value="XM_040751677.1"/>
</dbReference>
<dbReference type="Pfam" id="PF02263">
    <property type="entry name" value="GBP"/>
    <property type="match status" value="1"/>
</dbReference>
<name>A0ABM2Y2B4_MESAU</name>
<evidence type="ECO:0000256" key="1">
    <source>
        <dbReference type="ARBA" id="ARBA00022588"/>
    </source>
</evidence>
<dbReference type="InterPro" id="IPR030386">
    <property type="entry name" value="G_GB1_RHD3_dom"/>
</dbReference>
<keyword evidence="9" id="KW-1185">Reference proteome</keyword>
<evidence type="ECO:0000259" key="8">
    <source>
        <dbReference type="PROSITE" id="PS51715"/>
    </source>
</evidence>
<dbReference type="RefSeq" id="XP_040607610.1">
    <property type="nucleotide sequence ID" value="XM_040751676.1"/>
</dbReference>
<dbReference type="Pfam" id="PF02841">
    <property type="entry name" value="GBP_C"/>
    <property type="match status" value="1"/>
</dbReference>
<evidence type="ECO:0000256" key="5">
    <source>
        <dbReference type="ARBA" id="ARBA00023134"/>
    </source>
</evidence>
<dbReference type="CDD" id="cd16269">
    <property type="entry name" value="GBP_C"/>
    <property type="match status" value="1"/>
</dbReference>
<dbReference type="PANTHER" id="PTHR10751">
    <property type="entry name" value="GUANYLATE BINDING PROTEIN"/>
    <property type="match status" value="1"/>
</dbReference>
<dbReference type="InterPro" id="IPR036543">
    <property type="entry name" value="Guanylate-bd_C_sf"/>
</dbReference>
<keyword evidence="1" id="KW-0399">Innate immunity</keyword>
<keyword evidence="5" id="KW-0342">GTP-binding</keyword>
<evidence type="ECO:0000313" key="9">
    <source>
        <dbReference type="Proteomes" id="UP000886700"/>
    </source>
</evidence>
<evidence type="ECO:0000256" key="2">
    <source>
        <dbReference type="ARBA" id="ARBA00022741"/>
    </source>
</evidence>
<evidence type="ECO:0000256" key="3">
    <source>
        <dbReference type="ARBA" id="ARBA00022801"/>
    </source>
</evidence>